<dbReference type="Proteomes" id="UP000250561">
    <property type="component" value="Unassembled WGS sequence"/>
</dbReference>
<sequence length="230" mass="25901">MSQGPLEDMALAAGYSMQHIFAVAPHLMEQLVRHSPLTYDDFVAQIDKDLNNVITITESGRQHHMDKGEDALTDHILSQLKQLYPSAHHDAQSGGHCDYYFEVRSAHGELYQWVAEAKLWNGFEYVYQGLNSQLIGSYAKGGVNNCRGGLIFYSKLSNGAKFAMDEWHTKLGDKGIHCHNRRSDGLRFDTDHKLNGGTGADFFVRHYCVDLYHAPTQQKLDKAAAKMQAR</sequence>
<proteinExistence type="predicted"/>
<gene>
    <name evidence="1" type="ORF">NCTC11126_01753</name>
</gene>
<evidence type="ECO:0000313" key="1">
    <source>
        <dbReference type="EMBL" id="SPW42259.1"/>
    </source>
</evidence>
<dbReference type="AlphaFoldDB" id="A0A2X1J8R2"/>
<reference evidence="1 2" key="1">
    <citation type="submission" date="2018-06" db="EMBL/GenBank/DDBJ databases">
        <authorList>
            <consortium name="Pathogen Informatics"/>
            <person name="Doyle S."/>
        </authorList>
    </citation>
    <scope>NUCLEOTIDE SEQUENCE [LARGE SCALE GENOMIC DNA]</scope>
    <source>
        <strain evidence="1 2">NCTC11126</strain>
    </source>
</reference>
<organism evidence="1 2">
    <name type="scientific">Escherichia coli</name>
    <dbReference type="NCBI Taxonomy" id="562"/>
    <lineage>
        <taxon>Bacteria</taxon>
        <taxon>Pseudomonadati</taxon>
        <taxon>Pseudomonadota</taxon>
        <taxon>Gammaproteobacteria</taxon>
        <taxon>Enterobacterales</taxon>
        <taxon>Enterobacteriaceae</taxon>
        <taxon>Escherichia</taxon>
    </lineage>
</organism>
<protein>
    <recommendedName>
        <fullName evidence="3">Restriction endonuclease</fullName>
    </recommendedName>
</protein>
<dbReference type="EMBL" id="UARS01000005">
    <property type="protein sequence ID" value="SPW42259.1"/>
    <property type="molecule type" value="Genomic_DNA"/>
</dbReference>
<name>A0A2X1J8R2_ECOLX</name>
<accession>A0A2X1J8R2</accession>
<dbReference type="RefSeq" id="WP_032170231.1">
    <property type="nucleotide sequence ID" value="NZ_BICX01000021.1"/>
</dbReference>
<evidence type="ECO:0000313" key="2">
    <source>
        <dbReference type="Proteomes" id="UP000250561"/>
    </source>
</evidence>
<evidence type="ECO:0008006" key="3">
    <source>
        <dbReference type="Google" id="ProtNLM"/>
    </source>
</evidence>